<dbReference type="InterPro" id="IPR051493">
    <property type="entry name" value="CHD"/>
</dbReference>
<dbReference type="Gene3D" id="2.40.50.40">
    <property type="match status" value="1"/>
</dbReference>
<dbReference type="GO" id="GO:0016787">
    <property type="term" value="F:hydrolase activity"/>
    <property type="evidence" value="ECO:0007669"/>
    <property type="project" value="UniProtKB-KW"/>
</dbReference>
<dbReference type="FunFam" id="2.40.50.40:FF:000001">
    <property type="entry name" value="chromodomain-helicase-DNA-binding protein 8 isoform X4"/>
    <property type="match status" value="1"/>
</dbReference>
<proteinExistence type="predicted"/>
<dbReference type="InterPro" id="IPR000953">
    <property type="entry name" value="Chromo/chromo_shadow_dom"/>
</dbReference>
<dbReference type="InterPro" id="IPR023780">
    <property type="entry name" value="Chromo_domain"/>
</dbReference>
<sequence>MFFFPVFCSSYLHCKWATLEELEKDPRIHQKIKRFRTKQAQMKHLFTEPDEDLFNPDYVEVDRVLEVAVTTDTETGEEVTHYLVKWCSLSYEEATWELQEDLDAEKIKEFEEIQKLPADLRHMERPLPEKWQKLESSRDYRNGNQLREYQLEGMNWLLFNWYNRKNCILADEMGLGKTIQSITFLYEIFTMGIRGPFLIIAPLSTITNWEREFRTWTHMNVIVYHGSQISRQMILQYEMFYRDRQGNTIPGILKFHGVITTFEMIMADCPELKKLHWRCVVIDEAHRLKNRNCKLLEGLKLMNLEHKVLLTGTPLQNSVEELFSLLNFLEPLQFPSESSFLEEFGDLKTDEQVKKLQAILKPMMLRRLKDDVEKNLAPKEETIIEVELTNIQKKYYRAILEKNFSFLSKGANQHNMPNLINTMMELRKCCNHPYLITGAEEKILESFKKCHSPDAPDFQLQAMIQAAGKLVLIDKLLPKLLAGGHKVLVFSQMVRCLDILEDYLIQRRYTYERIDGRVPTRTALCSCCALEPEAWEST</sequence>
<evidence type="ECO:0000313" key="7">
    <source>
        <dbReference type="Ensembl" id="ENSSORP00005014469.1"/>
    </source>
</evidence>
<dbReference type="Pfam" id="PF00385">
    <property type="entry name" value="Chromo"/>
    <property type="match status" value="1"/>
</dbReference>
<protein>
    <submittedName>
        <fullName evidence="7">Uncharacterized protein</fullName>
    </submittedName>
</protein>
<dbReference type="Gene3D" id="3.40.50.10810">
    <property type="entry name" value="Tandem AAA-ATPase domain"/>
    <property type="match status" value="1"/>
</dbReference>
<evidence type="ECO:0000256" key="2">
    <source>
        <dbReference type="ARBA" id="ARBA00022801"/>
    </source>
</evidence>
<dbReference type="Gene3D" id="3.40.50.300">
    <property type="entry name" value="P-loop containing nucleotide triphosphate hydrolases"/>
    <property type="match status" value="1"/>
</dbReference>
<reference evidence="7" key="2">
    <citation type="submission" date="2025-08" db="UniProtKB">
        <authorList>
            <consortium name="Ensembl"/>
        </authorList>
    </citation>
    <scope>IDENTIFICATION</scope>
</reference>
<reference evidence="7" key="1">
    <citation type="submission" date="2019-06" db="EMBL/GenBank/DDBJ databases">
        <authorList>
            <consortium name="Wellcome Sanger Institute Data Sharing"/>
        </authorList>
    </citation>
    <scope>NUCLEOTIDE SEQUENCE [LARGE SCALE GENOMIC DNA]</scope>
</reference>
<keyword evidence="8" id="KW-1185">Reference proteome</keyword>
<evidence type="ECO:0000259" key="5">
    <source>
        <dbReference type="PROSITE" id="PS50013"/>
    </source>
</evidence>
<dbReference type="PANTHER" id="PTHR46850:SF1">
    <property type="entry name" value="CHROMODOMAIN-HELICASE-DNA-BINDING PROTEIN 9"/>
    <property type="match status" value="1"/>
</dbReference>
<comment type="catalytic activity">
    <reaction evidence="4">
        <text>ATP + H2O = ADP + phosphate + H(+)</text>
        <dbReference type="Rhea" id="RHEA:13065"/>
        <dbReference type="ChEBI" id="CHEBI:15377"/>
        <dbReference type="ChEBI" id="CHEBI:15378"/>
        <dbReference type="ChEBI" id="CHEBI:30616"/>
        <dbReference type="ChEBI" id="CHEBI:43474"/>
        <dbReference type="ChEBI" id="CHEBI:456216"/>
    </reaction>
</comment>
<dbReference type="PROSITE" id="PS50013">
    <property type="entry name" value="CHROMO_2"/>
    <property type="match status" value="1"/>
</dbReference>
<dbReference type="InParanoid" id="A0A672ZCA5"/>
<reference evidence="7" key="3">
    <citation type="submission" date="2025-09" db="UniProtKB">
        <authorList>
            <consortium name="Ensembl"/>
        </authorList>
    </citation>
    <scope>IDENTIFICATION</scope>
</reference>
<dbReference type="InterPro" id="IPR049730">
    <property type="entry name" value="SNF2/RAD54-like_C"/>
</dbReference>
<dbReference type="SMART" id="SM00298">
    <property type="entry name" value="CHROMO"/>
    <property type="match status" value="1"/>
</dbReference>
<organism evidence="7 8">
    <name type="scientific">Sphaeramia orbicularis</name>
    <name type="common">orbiculate cardinalfish</name>
    <dbReference type="NCBI Taxonomy" id="375764"/>
    <lineage>
        <taxon>Eukaryota</taxon>
        <taxon>Metazoa</taxon>
        <taxon>Chordata</taxon>
        <taxon>Craniata</taxon>
        <taxon>Vertebrata</taxon>
        <taxon>Euteleostomi</taxon>
        <taxon>Actinopterygii</taxon>
        <taxon>Neopterygii</taxon>
        <taxon>Teleostei</taxon>
        <taxon>Neoteleostei</taxon>
        <taxon>Acanthomorphata</taxon>
        <taxon>Gobiaria</taxon>
        <taxon>Kurtiformes</taxon>
        <taxon>Apogonoidei</taxon>
        <taxon>Apogonidae</taxon>
        <taxon>Apogoninae</taxon>
        <taxon>Sphaeramia</taxon>
    </lineage>
</organism>
<dbReference type="FunFam" id="3.40.50.10810:FF:000003">
    <property type="entry name" value="chromodomain-helicase-DNA-binding protein 8 isoform X4"/>
    <property type="match status" value="1"/>
</dbReference>
<comment type="subcellular location">
    <subcellularLocation>
        <location evidence="1">Nucleus</location>
    </subcellularLocation>
</comment>
<dbReference type="CDD" id="cd18663">
    <property type="entry name" value="CD2_tandem_CHD5-9_like"/>
    <property type="match status" value="1"/>
</dbReference>
<keyword evidence="3" id="KW-0539">Nucleus</keyword>
<evidence type="ECO:0000256" key="3">
    <source>
        <dbReference type="ARBA" id="ARBA00023242"/>
    </source>
</evidence>
<dbReference type="InterPro" id="IPR038718">
    <property type="entry name" value="SNF2-like_sf"/>
</dbReference>
<evidence type="ECO:0000256" key="4">
    <source>
        <dbReference type="ARBA" id="ARBA00049360"/>
    </source>
</evidence>
<evidence type="ECO:0000259" key="6">
    <source>
        <dbReference type="PROSITE" id="PS51192"/>
    </source>
</evidence>
<dbReference type="CDD" id="cd18793">
    <property type="entry name" value="SF2_C_SNF"/>
    <property type="match status" value="1"/>
</dbReference>
<dbReference type="AlphaFoldDB" id="A0A672ZCA5"/>
<feature type="domain" description="Chromo" evidence="5">
    <location>
        <begin position="59"/>
        <end position="107"/>
    </location>
</feature>
<dbReference type="SUPFAM" id="SSF54160">
    <property type="entry name" value="Chromo domain-like"/>
    <property type="match status" value="1"/>
</dbReference>
<dbReference type="InterPro" id="IPR000330">
    <property type="entry name" value="SNF2_N"/>
</dbReference>
<feature type="domain" description="Helicase ATP-binding" evidence="6">
    <location>
        <begin position="158"/>
        <end position="332"/>
    </location>
</feature>
<dbReference type="PANTHER" id="PTHR46850">
    <property type="entry name" value="CHROMODOMAIN-HELICASE-DNA-BINDING PROTEIN 9"/>
    <property type="match status" value="1"/>
</dbReference>
<dbReference type="Proteomes" id="UP000472271">
    <property type="component" value="Chromosome 5"/>
</dbReference>
<dbReference type="Ensembl" id="ENSSORT00005014893.1">
    <property type="protein sequence ID" value="ENSSORP00005014469.1"/>
    <property type="gene ID" value="ENSSORG00005007408.1"/>
</dbReference>
<name>A0A672ZCA5_9TELE</name>
<keyword evidence="2" id="KW-0378">Hydrolase</keyword>
<dbReference type="GO" id="GO:0005524">
    <property type="term" value="F:ATP binding"/>
    <property type="evidence" value="ECO:0007669"/>
    <property type="project" value="InterPro"/>
</dbReference>
<dbReference type="SMART" id="SM00487">
    <property type="entry name" value="DEXDc"/>
    <property type="match status" value="1"/>
</dbReference>
<dbReference type="SUPFAM" id="SSF52540">
    <property type="entry name" value="P-loop containing nucleoside triphosphate hydrolases"/>
    <property type="match status" value="2"/>
</dbReference>
<evidence type="ECO:0000256" key="1">
    <source>
        <dbReference type="ARBA" id="ARBA00004123"/>
    </source>
</evidence>
<dbReference type="GO" id="GO:0005634">
    <property type="term" value="C:nucleus"/>
    <property type="evidence" value="ECO:0007669"/>
    <property type="project" value="UniProtKB-SubCell"/>
</dbReference>
<accession>A0A672ZCA5</accession>
<dbReference type="InterPro" id="IPR016197">
    <property type="entry name" value="Chromo-like_dom_sf"/>
</dbReference>
<evidence type="ECO:0000313" key="8">
    <source>
        <dbReference type="Proteomes" id="UP000472271"/>
    </source>
</evidence>
<dbReference type="InterPro" id="IPR027417">
    <property type="entry name" value="P-loop_NTPase"/>
</dbReference>
<dbReference type="PROSITE" id="PS51192">
    <property type="entry name" value="HELICASE_ATP_BIND_1"/>
    <property type="match status" value="1"/>
</dbReference>
<dbReference type="Pfam" id="PF00176">
    <property type="entry name" value="SNF2-rel_dom"/>
    <property type="match status" value="1"/>
</dbReference>
<dbReference type="InterPro" id="IPR014001">
    <property type="entry name" value="Helicase_ATP-bd"/>
</dbReference>